<reference evidence="7" key="1">
    <citation type="submission" date="2023-04" db="EMBL/GenBank/DDBJ databases">
        <title>Aspergillus oryzae NBRC 4228.</title>
        <authorList>
            <person name="Ichikawa N."/>
            <person name="Sato H."/>
            <person name="Tonouchi N."/>
        </authorList>
    </citation>
    <scope>NUCLEOTIDE SEQUENCE</scope>
    <source>
        <strain evidence="7">NBRC 4228</strain>
    </source>
</reference>
<evidence type="ECO:0000256" key="1">
    <source>
        <dbReference type="ARBA" id="ARBA00004141"/>
    </source>
</evidence>
<keyword evidence="4 6" id="KW-0472">Membrane</keyword>
<feature type="transmembrane region" description="Helical" evidence="6">
    <location>
        <begin position="257"/>
        <end position="284"/>
    </location>
</feature>
<feature type="transmembrane region" description="Helical" evidence="6">
    <location>
        <begin position="336"/>
        <end position="353"/>
    </location>
</feature>
<feature type="region of interest" description="Disordered" evidence="5">
    <location>
        <begin position="1"/>
        <end position="23"/>
    </location>
</feature>
<evidence type="ECO:0000313" key="7">
    <source>
        <dbReference type="EMBL" id="GMG36357.1"/>
    </source>
</evidence>
<dbReference type="AlphaFoldDB" id="A0AAN4YTQ1"/>
<evidence type="ECO:0000256" key="6">
    <source>
        <dbReference type="SAM" id="Phobius"/>
    </source>
</evidence>
<comment type="caution">
    <text evidence="7">The sequence shown here is derived from an EMBL/GenBank/DDBJ whole genome shotgun (WGS) entry which is preliminary data.</text>
</comment>
<dbReference type="EMBL" id="BSYA01000197">
    <property type="protein sequence ID" value="GMG36357.1"/>
    <property type="molecule type" value="Genomic_DNA"/>
</dbReference>
<evidence type="ECO:0000313" key="8">
    <source>
        <dbReference type="Proteomes" id="UP001165205"/>
    </source>
</evidence>
<feature type="transmembrane region" description="Helical" evidence="6">
    <location>
        <begin position="69"/>
        <end position="90"/>
    </location>
</feature>
<gene>
    <name evidence="7" type="ORF">Aory04_001140300</name>
</gene>
<evidence type="ECO:0000256" key="3">
    <source>
        <dbReference type="ARBA" id="ARBA00022989"/>
    </source>
</evidence>
<dbReference type="Gene3D" id="1.20.1250.20">
    <property type="entry name" value="MFS general substrate transporter like domains"/>
    <property type="match status" value="1"/>
</dbReference>
<evidence type="ECO:0000256" key="4">
    <source>
        <dbReference type="ARBA" id="ARBA00023136"/>
    </source>
</evidence>
<proteinExistence type="predicted"/>
<sequence>MITGITLSVPTVMSGTSPPTPKDHITMVDHDYSDCSEDVSLIGADREHRRSSTPDGLYQHKINRHYNPLYIAVVASLTFLITDIAGQIIVAPRLAIFEHIICKAYYTQVSGAAGTGMGDCKVEPVQSELALINGWREMFDNIPGTSYTLGGTTAFSQVHAAVLVAELVSVPAGAALANFNPWIPVFGAAIFMVLGILFAYVVVPDVRPAGSKREGGSDGDFLSSAQESHPTWLMSIHHRWRKIVDEFRKDSSWIRDVNVLLIMASFFVCQLGRMISGITLQYAAAKFHWKFDKVRLRRSGNKVVNNADHLIQGILTSFSAGWSQSIRSSGHHSRPFTVFALGFAFSVTARSFLTGMVDPMHIGTVFTGVTTMLYGGLVIGSPMLAKTLQWGLQLGGIWVGLPFLLAAVLFTLALGAISAARSY</sequence>
<protein>
    <submittedName>
        <fullName evidence="7">Unnamed protein product</fullName>
    </submittedName>
</protein>
<dbReference type="GO" id="GO:0022857">
    <property type="term" value="F:transmembrane transporter activity"/>
    <property type="evidence" value="ECO:0007669"/>
    <property type="project" value="TreeGrafter"/>
</dbReference>
<dbReference type="Proteomes" id="UP001165205">
    <property type="component" value="Unassembled WGS sequence"/>
</dbReference>
<organism evidence="7 8">
    <name type="scientific">Aspergillus oryzae</name>
    <name type="common">Yellow koji mold</name>
    <dbReference type="NCBI Taxonomy" id="5062"/>
    <lineage>
        <taxon>Eukaryota</taxon>
        <taxon>Fungi</taxon>
        <taxon>Dikarya</taxon>
        <taxon>Ascomycota</taxon>
        <taxon>Pezizomycotina</taxon>
        <taxon>Eurotiomycetes</taxon>
        <taxon>Eurotiomycetidae</taxon>
        <taxon>Eurotiales</taxon>
        <taxon>Aspergillaceae</taxon>
        <taxon>Aspergillus</taxon>
        <taxon>Aspergillus subgen. Circumdati</taxon>
    </lineage>
</organism>
<dbReference type="InterPro" id="IPR036259">
    <property type="entry name" value="MFS_trans_sf"/>
</dbReference>
<dbReference type="SUPFAM" id="SSF103473">
    <property type="entry name" value="MFS general substrate transporter"/>
    <property type="match status" value="1"/>
</dbReference>
<keyword evidence="2 6" id="KW-0812">Transmembrane</keyword>
<feature type="transmembrane region" description="Helical" evidence="6">
    <location>
        <begin position="397"/>
        <end position="420"/>
    </location>
</feature>
<keyword evidence="3 6" id="KW-1133">Transmembrane helix</keyword>
<dbReference type="PANTHER" id="PTHR23507">
    <property type="entry name" value="ZGC:174356"/>
    <property type="match status" value="1"/>
</dbReference>
<accession>A0AAN4YTQ1</accession>
<feature type="transmembrane region" description="Helical" evidence="6">
    <location>
        <begin position="182"/>
        <end position="203"/>
    </location>
</feature>
<feature type="transmembrane region" description="Helical" evidence="6">
    <location>
        <begin position="365"/>
        <end position="385"/>
    </location>
</feature>
<name>A0AAN4YTQ1_ASPOZ</name>
<dbReference type="GO" id="GO:0016020">
    <property type="term" value="C:membrane"/>
    <property type="evidence" value="ECO:0007669"/>
    <property type="project" value="UniProtKB-SubCell"/>
</dbReference>
<dbReference type="PANTHER" id="PTHR23507:SF1">
    <property type="entry name" value="FI18259P1-RELATED"/>
    <property type="match status" value="1"/>
</dbReference>
<feature type="compositionally biased region" description="Polar residues" evidence="5">
    <location>
        <begin position="1"/>
        <end position="17"/>
    </location>
</feature>
<evidence type="ECO:0000256" key="2">
    <source>
        <dbReference type="ARBA" id="ARBA00022692"/>
    </source>
</evidence>
<comment type="subcellular location">
    <subcellularLocation>
        <location evidence="1">Membrane</location>
        <topology evidence="1">Multi-pass membrane protein</topology>
    </subcellularLocation>
</comment>
<evidence type="ECO:0000256" key="5">
    <source>
        <dbReference type="SAM" id="MobiDB-lite"/>
    </source>
</evidence>